<evidence type="ECO:0000256" key="1">
    <source>
        <dbReference type="ARBA" id="ARBA00022729"/>
    </source>
</evidence>
<reference evidence="3" key="1">
    <citation type="submission" date="2016-05" db="EMBL/GenBank/DDBJ databases">
        <authorList>
            <person name="Lavstsen T."/>
            <person name="Jespersen J.S."/>
        </authorList>
    </citation>
    <scope>NUCLEOTIDE SEQUENCE</scope>
    <source>
        <tissue evidence="3">Brain</tissue>
    </source>
</reference>
<dbReference type="EMBL" id="HAED01002917">
    <property type="protein sequence ID" value="SBQ88780.1"/>
    <property type="molecule type" value="Transcribed_RNA"/>
</dbReference>
<gene>
    <name evidence="3" type="primary">SI:CH211-150J10.4</name>
</gene>
<feature type="non-terminal residue" evidence="3">
    <location>
        <position position="100"/>
    </location>
</feature>
<proteinExistence type="predicted"/>
<evidence type="ECO:0000256" key="2">
    <source>
        <dbReference type="ARBA" id="ARBA00023180"/>
    </source>
</evidence>
<keyword evidence="2" id="KW-0325">Glycoprotein</keyword>
<dbReference type="AlphaFoldDB" id="A0A1A8HXB8"/>
<organism evidence="3">
    <name type="scientific">Nothobranchius kuhntae</name>
    <name type="common">Beira killifish</name>
    <dbReference type="NCBI Taxonomy" id="321403"/>
    <lineage>
        <taxon>Eukaryota</taxon>
        <taxon>Metazoa</taxon>
        <taxon>Chordata</taxon>
        <taxon>Craniata</taxon>
        <taxon>Vertebrata</taxon>
        <taxon>Euteleostomi</taxon>
        <taxon>Actinopterygii</taxon>
        <taxon>Neopterygii</taxon>
        <taxon>Teleostei</taxon>
        <taxon>Neoteleostei</taxon>
        <taxon>Acanthomorphata</taxon>
        <taxon>Ovalentaria</taxon>
        <taxon>Atherinomorphae</taxon>
        <taxon>Cyprinodontiformes</taxon>
        <taxon>Nothobranchiidae</taxon>
        <taxon>Nothobranchius</taxon>
    </lineage>
</organism>
<feature type="non-terminal residue" evidence="3">
    <location>
        <position position="1"/>
    </location>
</feature>
<name>A0A1A8HXB8_NOTKU</name>
<accession>A0A1A8HXB8</accession>
<dbReference type="PANTHER" id="PTHR23412:SF19">
    <property type="entry name" value="STEREOCILIN 1"/>
    <property type="match status" value="1"/>
</dbReference>
<keyword evidence="1" id="KW-0732">Signal</keyword>
<dbReference type="PANTHER" id="PTHR23412">
    <property type="entry name" value="STEREOCILIN RELATED"/>
    <property type="match status" value="1"/>
</dbReference>
<dbReference type="GO" id="GO:0009986">
    <property type="term" value="C:cell surface"/>
    <property type="evidence" value="ECO:0007669"/>
    <property type="project" value="TreeGrafter"/>
</dbReference>
<dbReference type="InterPro" id="IPR026664">
    <property type="entry name" value="Stereocilin-rel"/>
</dbReference>
<dbReference type="GO" id="GO:0007160">
    <property type="term" value="P:cell-matrix adhesion"/>
    <property type="evidence" value="ECO:0007669"/>
    <property type="project" value="TreeGrafter"/>
</dbReference>
<protein>
    <submittedName>
        <fullName evidence="3">Si:ch211-150j10.4</fullName>
    </submittedName>
</protein>
<reference evidence="3" key="2">
    <citation type="submission" date="2016-06" db="EMBL/GenBank/DDBJ databases">
        <title>The genome of a short-lived fish provides insights into sex chromosome evolution and the genetic control of aging.</title>
        <authorList>
            <person name="Reichwald K."/>
            <person name="Felder M."/>
            <person name="Petzold A."/>
            <person name="Koch P."/>
            <person name="Groth M."/>
            <person name="Platzer M."/>
        </authorList>
    </citation>
    <scope>NUCLEOTIDE SEQUENCE</scope>
    <source>
        <tissue evidence="3">Brain</tissue>
    </source>
</reference>
<sequence length="100" mass="10715">KAVLYLGQLKLPCSEDQMLALNALLTNPLAFGLISSWDTDVFIEIGVLAAGLPDMAMSALVKVQIDGISPAAISMILPDKFAVVFDQKQISLFSYEQAVA</sequence>
<evidence type="ECO:0000313" key="3">
    <source>
        <dbReference type="EMBL" id="SBQ88780.1"/>
    </source>
</evidence>